<keyword evidence="3" id="KW-1185">Reference proteome</keyword>
<dbReference type="RefSeq" id="WP_194847603.1">
    <property type="nucleotide sequence ID" value="NZ_JAAEJV010000016.1"/>
</dbReference>
<gene>
    <name evidence="2" type="ORF">NEPTK9_000803</name>
</gene>
<comment type="caution">
    <text evidence="2">The sequence shown here is derived from an EMBL/GenBank/DDBJ whole genome shotgun (WGS) entry which is preliminary data.</text>
</comment>
<reference evidence="2 3" key="1">
    <citation type="submission" date="2020-01" db="EMBL/GenBank/DDBJ databases">
        <title>Draft genome sequence of Cand. Neptunochlamydia vexilliferae K9.</title>
        <authorList>
            <person name="Schulz F."/>
            <person name="Koestlbacher S."/>
            <person name="Wascher F."/>
            <person name="Pizzetti I."/>
            <person name="Horn M."/>
        </authorList>
    </citation>
    <scope>NUCLEOTIDE SEQUENCE [LARGE SCALE GENOMIC DNA]</scope>
    <source>
        <strain evidence="2 3">K9</strain>
    </source>
</reference>
<dbReference type="SUPFAM" id="SSF52540">
    <property type="entry name" value="P-loop containing nucleoside triphosphate hydrolases"/>
    <property type="match status" value="1"/>
</dbReference>
<evidence type="ECO:0000313" key="2">
    <source>
        <dbReference type="EMBL" id="MBF5059294.1"/>
    </source>
</evidence>
<sequence>MASSSSSSNFYTKQTTSTCREDGLSLNASIQNLSKEQDSLKNLLSKIQQGGADVEWMKKICRPEELFTKLFLSANPPQTEGFLTKVANFLSNKEPDGPETRLNTFLVKVVKVNDPHFEYINQEIARLEKDAKTRSDLKKLQTEMKDLIHHYYQFKQDISAQTANRRLKTIIGPILLHRPTGPTLKLPQRIGRRLCSLGKYGQNKKQNAYGASAVTQHQGIFFKREDGNTLSPGEEFLVKSFSKLLSPLHGSAATLPLKIENIWIQNPLSQKFKEHPSRQKYVLVQVEQGFTKHQTIFKQFTAEQKRTYPFVYERKSHVIQASIEVPGENLREFIENKHGITSISQQSATIQLLLALFLRLGDARSDNFMVTKTSNHLRLIDSDPIWKPYLTPLKGGHRLNVRSTVFLLPQMEQAADWEICQRLAETDPTLFLIGWLTDIYQQNEQYQNLHRNQILTPREMNKLTLPIKITWEDFSSLHTQLTTFVNHIQNVAKAPQMWELVTLLAPGLDNIYKALASQAKEKGVLAIEQEIFKQFGRSTIETLTKPDQNGQEALSYLATLYPSQKTKPLTIDELIAKWLPTLDLQTLNPKDETAFLYQVFPLSKNIHLKNSRLKGETLNRLVGLHKTTRLTLDSCPNITTKDTLTLLNPGSPLTHLTLALNLTDKEISHIKRNHTFKNITLEVKKPTMPDGGKPPLPILIASSSASSSSQSTHSKDLLITNNNHITPQQALKTLNIDPKKLIQEKLRDPHKILTLEQSIALLLECIHQGQQEAQKAQDKEITLFIGNTGAGKSTTVNYLCGCTLELKPFDELGIDGLGDAVVVTPPSQGGTKKEVMPIGHTKISKTFMPQIETQQKNTYMDCPEFLDNRGVEINIANAVNIKNAVKKAKTAKVVILINYYSLKAERGRGLSEMLQIAYNLFGSEKNLLNSKDSLLIGVTNTPLSIKLEQLRRFITKDNPTLQKLQTQLFTYDPLDRTIEGGWNREQFLSAIGELKLVPHHKKIFSTVLTYEDEHKLLYISETLGSKIQKALQTQNYQEAALHYQHLASLSIIDHHTIERHHQTQRRQIQSHAYTQIVHLNSQAQFENFSKAQTHLNNLHILQKTFPFLNINQETHRNTINQSKKRKEEREARYREYQNQIKAANQKIDQITKLIEAQKADTKKQLAQKDKEYKQLLKAQKEVQAQNLKTFETSLKSLLEERDTRFAEKQKQLEAAIKLKDQETAQKLQAEQKKLSQDYAEKLQQAKQEKEKALFENQKLLETQKRAHEAQQKELYNQIKELEAQKIKNQNLRKQILPSIAYGKATWEKHFGPGSITEKEPPLPANIEQILNEPTPFKVEGFSGKVRDTHLLVWIPSKVNNTVLTLDNLEGLFGKYKDYSSYVKSEVGKKGTTSHWILMSKNVLEETHNKTYTAQKEIVGKYASKGYTLPNALDAAVAVLLHQKEKKEYLLGRDPLRHTRCQEKVNDNKWAVEIGGFAGAGLRVRCHFDRYYYGGAVGVRKLRV</sequence>
<dbReference type="Gene3D" id="3.40.50.300">
    <property type="entry name" value="P-loop containing nucleotide triphosphate hydrolases"/>
    <property type="match status" value="1"/>
</dbReference>
<dbReference type="PANTHER" id="PTHR46433:SF1">
    <property type="entry name" value="ANKYRIN REPEAT-CONTAINING PROTEIN"/>
    <property type="match status" value="1"/>
</dbReference>
<accession>A0ABS0AYT7</accession>
<protein>
    <recommendedName>
        <fullName evidence="4">G domain-containing protein</fullName>
    </recommendedName>
</protein>
<feature type="coiled-coil region" evidence="1">
    <location>
        <begin position="1119"/>
        <end position="1185"/>
    </location>
</feature>
<evidence type="ECO:0000313" key="3">
    <source>
        <dbReference type="Proteomes" id="UP001194714"/>
    </source>
</evidence>
<keyword evidence="1" id="KW-0175">Coiled coil</keyword>
<feature type="coiled-coil region" evidence="1">
    <location>
        <begin position="1212"/>
        <end position="1291"/>
    </location>
</feature>
<dbReference type="EMBL" id="JAAEJV010000016">
    <property type="protein sequence ID" value="MBF5059294.1"/>
    <property type="molecule type" value="Genomic_DNA"/>
</dbReference>
<dbReference type="InterPro" id="IPR027417">
    <property type="entry name" value="P-loop_NTPase"/>
</dbReference>
<dbReference type="PANTHER" id="PTHR46433">
    <property type="entry name" value="ANK_REP_REGION DOMAIN-CONTAINING PROTEIN-RELATED"/>
    <property type="match status" value="1"/>
</dbReference>
<evidence type="ECO:0000256" key="1">
    <source>
        <dbReference type="SAM" id="Coils"/>
    </source>
</evidence>
<name>A0ABS0AYT7_9BACT</name>
<organism evidence="2 3">
    <name type="scientific">Candidatus Neptunichlamydia vexilliferae</name>
    <dbReference type="NCBI Taxonomy" id="1651774"/>
    <lineage>
        <taxon>Bacteria</taxon>
        <taxon>Pseudomonadati</taxon>
        <taxon>Chlamydiota</taxon>
        <taxon>Chlamydiia</taxon>
        <taxon>Parachlamydiales</taxon>
        <taxon>Simkaniaceae</taxon>
        <taxon>Candidatus Neptunichlamydia</taxon>
    </lineage>
</organism>
<proteinExistence type="predicted"/>
<evidence type="ECO:0008006" key="4">
    <source>
        <dbReference type="Google" id="ProtNLM"/>
    </source>
</evidence>
<dbReference type="Proteomes" id="UP001194714">
    <property type="component" value="Unassembled WGS sequence"/>
</dbReference>